<sequence>MVRSPAKLRSELTALGRLEDDRLRPAEIMLALAALDRGAAGSASHLEFLDTLGAELAASLEEAAPVEELAASLFRMITHHHRFHLDDGDDDDVSNADLGRVIDQRCGVEGLLGLLAMDAARQAGLMAHILAFPSHVLLRLEDSAGRRGIFDPALGGQGVEAWDLRALVKASAGLSAELDPAHYGVMGNRDLVIRLRNDVKLRLLRCGRLEQALAVVEATLLVAPCAAMLWREAGLMHLRLDNPGGAVAALEQFVARTCNAVARAKTIALLADLKTRLR</sequence>
<feature type="domain" description="Protein SirB1 N-terminal" evidence="2">
    <location>
        <begin position="46"/>
        <end position="195"/>
    </location>
</feature>
<dbReference type="STRING" id="1285242.A6A04_02970"/>
<evidence type="ECO:0000313" key="4">
    <source>
        <dbReference type="Proteomes" id="UP000078428"/>
    </source>
</evidence>
<name>A0A178MN02_9PROT</name>
<accession>A0A178MN02</accession>
<dbReference type="OrthoDB" id="232498at2"/>
<dbReference type="Proteomes" id="UP000078428">
    <property type="component" value="Unassembled WGS sequence"/>
</dbReference>
<evidence type="ECO:0000313" key="3">
    <source>
        <dbReference type="EMBL" id="OAN49314.1"/>
    </source>
</evidence>
<dbReference type="Pfam" id="PF13369">
    <property type="entry name" value="Transglut_core2"/>
    <property type="match status" value="1"/>
</dbReference>
<gene>
    <name evidence="3" type="ORF">A6A04_02970</name>
</gene>
<dbReference type="SUPFAM" id="SSF48452">
    <property type="entry name" value="TPR-like"/>
    <property type="match status" value="1"/>
</dbReference>
<dbReference type="AlphaFoldDB" id="A0A178MN02"/>
<dbReference type="InterPro" id="IPR032698">
    <property type="entry name" value="SirB1_N"/>
</dbReference>
<protein>
    <recommendedName>
        <fullName evidence="2">Protein SirB1 N-terminal domain-containing protein</fullName>
    </recommendedName>
</protein>
<organism evidence="3 4">
    <name type="scientific">Paramagnetospirillum marisnigri</name>
    <dbReference type="NCBI Taxonomy" id="1285242"/>
    <lineage>
        <taxon>Bacteria</taxon>
        <taxon>Pseudomonadati</taxon>
        <taxon>Pseudomonadota</taxon>
        <taxon>Alphaproteobacteria</taxon>
        <taxon>Rhodospirillales</taxon>
        <taxon>Magnetospirillaceae</taxon>
        <taxon>Paramagnetospirillum</taxon>
    </lineage>
</organism>
<evidence type="ECO:0000259" key="2">
    <source>
        <dbReference type="Pfam" id="PF13369"/>
    </source>
</evidence>
<dbReference type="EMBL" id="LWQT01000066">
    <property type="protein sequence ID" value="OAN49314.1"/>
    <property type="molecule type" value="Genomic_DNA"/>
</dbReference>
<comment type="similarity">
    <text evidence="1">Belongs to the UPF0162 family.</text>
</comment>
<comment type="caution">
    <text evidence="3">The sequence shown here is derived from an EMBL/GenBank/DDBJ whole genome shotgun (WGS) entry which is preliminary data.</text>
</comment>
<evidence type="ECO:0000256" key="1">
    <source>
        <dbReference type="ARBA" id="ARBA00007100"/>
    </source>
</evidence>
<proteinExistence type="inferred from homology"/>
<dbReference type="InterPro" id="IPR011990">
    <property type="entry name" value="TPR-like_helical_dom_sf"/>
</dbReference>
<keyword evidence="4" id="KW-1185">Reference proteome</keyword>
<dbReference type="Pfam" id="PF13371">
    <property type="entry name" value="TPR_9"/>
    <property type="match status" value="1"/>
</dbReference>
<reference evidence="3 4" key="1">
    <citation type="submission" date="2016-04" db="EMBL/GenBank/DDBJ databases">
        <title>Draft genome sequence of freshwater magnetotactic bacteria Magnetospirillum marisnigri SP-1 and Magnetospirillum moscoviense BB-1.</title>
        <authorList>
            <person name="Koziaeva V."/>
            <person name="Dziuba M.V."/>
            <person name="Ivanov T.M."/>
            <person name="Kuznetsov B."/>
            <person name="Grouzdev D.S."/>
        </authorList>
    </citation>
    <scope>NUCLEOTIDE SEQUENCE [LARGE SCALE GENOMIC DNA]</scope>
    <source>
        <strain evidence="3 4">SP-1</strain>
    </source>
</reference>